<protein>
    <submittedName>
        <fullName evidence="1">Uncharacterized protein</fullName>
    </submittedName>
</protein>
<accession>A0ABY4LY05</accession>
<keyword evidence="2" id="KW-1185">Reference proteome</keyword>
<evidence type="ECO:0000313" key="2">
    <source>
        <dbReference type="Proteomes" id="UP000829998"/>
    </source>
</evidence>
<reference evidence="1 2" key="1">
    <citation type="submission" date="2022-04" db="EMBL/GenBank/DDBJ databases">
        <authorList>
            <person name="Ra J.-S."/>
            <person name="Kim S.-B."/>
        </authorList>
    </citation>
    <scope>NUCLEOTIDE SEQUENCE [LARGE SCALE GENOMIC DNA]</scope>
    <source>
        <strain evidence="1 2">MMS21-Er5</strain>
    </source>
</reference>
<dbReference type="EMBL" id="CP096829">
    <property type="protein sequence ID" value="UPZ17974.1"/>
    <property type="molecule type" value="Genomic_DNA"/>
</dbReference>
<gene>
    <name evidence="1" type="ORF">M0M44_11645</name>
</gene>
<dbReference type="RefSeq" id="WP_248729912.1">
    <property type="nucleotide sequence ID" value="NZ_CP096829.1"/>
</dbReference>
<sequence length="67" mass="7785">MYRILKARGLITAPAHIFPSAGNEFANKKGLFHQMWQNDFNCFKIPGWGLHCLNTVLDYCSRHIVHR</sequence>
<name>A0ABY4LY05_9FLAO</name>
<dbReference type="Proteomes" id="UP000829998">
    <property type="component" value="Chromosome"/>
</dbReference>
<evidence type="ECO:0000313" key="1">
    <source>
        <dbReference type="EMBL" id="UPZ17974.1"/>
    </source>
</evidence>
<proteinExistence type="predicted"/>
<organism evidence="1 2">
    <name type="scientific">Flavobacterium humidisoli</name>
    <dbReference type="NCBI Taxonomy" id="2937442"/>
    <lineage>
        <taxon>Bacteria</taxon>
        <taxon>Pseudomonadati</taxon>
        <taxon>Bacteroidota</taxon>
        <taxon>Flavobacteriia</taxon>
        <taxon>Flavobacteriales</taxon>
        <taxon>Flavobacteriaceae</taxon>
        <taxon>Flavobacterium</taxon>
    </lineage>
</organism>